<dbReference type="AlphaFoldDB" id="A0A2R5GQ94"/>
<organism evidence="3 4">
    <name type="scientific">Hondaea fermentalgiana</name>
    <dbReference type="NCBI Taxonomy" id="2315210"/>
    <lineage>
        <taxon>Eukaryota</taxon>
        <taxon>Sar</taxon>
        <taxon>Stramenopiles</taxon>
        <taxon>Bigyra</taxon>
        <taxon>Labyrinthulomycetes</taxon>
        <taxon>Thraustochytrida</taxon>
        <taxon>Thraustochytriidae</taxon>
        <taxon>Hondaea</taxon>
    </lineage>
</organism>
<keyword evidence="1" id="KW-0472">Membrane</keyword>
<feature type="transmembrane region" description="Helical" evidence="1">
    <location>
        <begin position="112"/>
        <end position="132"/>
    </location>
</feature>
<keyword evidence="2" id="KW-0732">Signal</keyword>
<reference evidence="3 4" key="1">
    <citation type="submission" date="2017-12" db="EMBL/GenBank/DDBJ databases">
        <title>Sequencing, de novo assembly and annotation of complete genome of a new Thraustochytrid species, strain FCC1311.</title>
        <authorList>
            <person name="Sedici K."/>
            <person name="Godart F."/>
            <person name="Aiese Cigliano R."/>
            <person name="Sanseverino W."/>
            <person name="Barakat M."/>
            <person name="Ortet P."/>
            <person name="Marechal E."/>
            <person name="Cagnac O."/>
            <person name="Amato A."/>
        </authorList>
    </citation>
    <scope>NUCLEOTIDE SEQUENCE [LARGE SCALE GENOMIC DNA]</scope>
</reference>
<evidence type="ECO:0000256" key="2">
    <source>
        <dbReference type="SAM" id="SignalP"/>
    </source>
</evidence>
<feature type="transmembrane region" description="Helical" evidence="1">
    <location>
        <begin position="47"/>
        <end position="69"/>
    </location>
</feature>
<evidence type="ECO:0000313" key="3">
    <source>
        <dbReference type="EMBL" id="GBG31948.1"/>
    </source>
</evidence>
<proteinExistence type="predicted"/>
<keyword evidence="1" id="KW-1133">Transmembrane helix</keyword>
<feature type="signal peptide" evidence="2">
    <location>
        <begin position="1"/>
        <end position="23"/>
    </location>
</feature>
<dbReference type="Proteomes" id="UP000241890">
    <property type="component" value="Unassembled WGS sequence"/>
</dbReference>
<sequence>MDAALVALCLNLLLFIFSVLAMATSWVDIDEHSFSLWQIAVADGRLGAAKVLIVLMFVSCCFATVLSVYSFHKNKRLGWQLTVLAQALVLLFSAVAISLFNSTCHKLTHKPFGIGFVLAVATLMTSMIAMFFTRLATPDARYNAGTYGVGASNTSEVEDDYRKAP</sequence>
<keyword evidence="4" id="KW-1185">Reference proteome</keyword>
<accession>A0A2R5GQ94</accession>
<comment type="caution">
    <text evidence="3">The sequence shown here is derived from an EMBL/GenBank/DDBJ whole genome shotgun (WGS) entry which is preliminary data.</text>
</comment>
<feature type="transmembrane region" description="Helical" evidence="1">
    <location>
        <begin position="81"/>
        <end position="100"/>
    </location>
</feature>
<feature type="chain" id="PRO_5015331275" evidence="2">
    <location>
        <begin position="24"/>
        <end position="165"/>
    </location>
</feature>
<evidence type="ECO:0000256" key="1">
    <source>
        <dbReference type="SAM" id="Phobius"/>
    </source>
</evidence>
<keyword evidence="1" id="KW-0812">Transmembrane</keyword>
<gene>
    <name evidence="3" type="ORF">FCC1311_081732</name>
</gene>
<protein>
    <submittedName>
        <fullName evidence="3">Uncharacterized protein</fullName>
    </submittedName>
</protein>
<dbReference type="EMBL" id="BEYU01000110">
    <property type="protein sequence ID" value="GBG31948.1"/>
    <property type="molecule type" value="Genomic_DNA"/>
</dbReference>
<name>A0A2R5GQ94_9STRA</name>
<evidence type="ECO:0000313" key="4">
    <source>
        <dbReference type="Proteomes" id="UP000241890"/>
    </source>
</evidence>
<dbReference type="InParanoid" id="A0A2R5GQ94"/>